<keyword evidence="2 7" id="KW-0540">Nuclease</keyword>
<keyword evidence="3 7" id="KW-0479">Metal-binding</keyword>
<comment type="cofactor">
    <cofactor evidence="7">
        <name>Zn(2+)</name>
        <dbReference type="ChEBI" id="CHEBI:29105"/>
    </cofactor>
    <text evidence="7">Binds 1 zinc ion.</text>
</comment>
<dbReference type="Pfam" id="PF02130">
    <property type="entry name" value="YbeY"/>
    <property type="match status" value="1"/>
</dbReference>
<feature type="binding site" evidence="7">
    <location>
        <position position="129"/>
    </location>
    <ligand>
        <name>Zn(2+)</name>
        <dbReference type="ChEBI" id="CHEBI:29105"/>
        <note>catalytic</note>
    </ligand>
</feature>
<evidence type="ECO:0000313" key="9">
    <source>
        <dbReference type="EMBL" id="UWZ86515.1"/>
    </source>
</evidence>
<feature type="region of interest" description="Disordered" evidence="8">
    <location>
        <begin position="165"/>
        <end position="201"/>
    </location>
</feature>
<dbReference type="GO" id="GO:0004521">
    <property type="term" value="F:RNA endonuclease activity"/>
    <property type="evidence" value="ECO:0007669"/>
    <property type="project" value="UniProtKB-UniRule"/>
</dbReference>
<feature type="binding site" evidence="7">
    <location>
        <position position="135"/>
    </location>
    <ligand>
        <name>Zn(2+)</name>
        <dbReference type="ChEBI" id="CHEBI:29105"/>
        <note>catalytic</note>
    </ligand>
</feature>
<comment type="subcellular location">
    <subcellularLocation>
        <location evidence="7">Cytoplasm</location>
    </subcellularLocation>
</comment>
<dbReference type="GO" id="GO:0006364">
    <property type="term" value="P:rRNA processing"/>
    <property type="evidence" value="ECO:0007669"/>
    <property type="project" value="UniProtKB-UniRule"/>
</dbReference>
<keyword evidence="7" id="KW-0698">rRNA processing</keyword>
<dbReference type="InterPro" id="IPR002036">
    <property type="entry name" value="YbeY"/>
</dbReference>
<evidence type="ECO:0000256" key="1">
    <source>
        <dbReference type="ARBA" id="ARBA00010875"/>
    </source>
</evidence>
<evidence type="ECO:0000256" key="8">
    <source>
        <dbReference type="SAM" id="MobiDB-lite"/>
    </source>
</evidence>
<proteinExistence type="inferred from homology"/>
<dbReference type="EC" id="3.1.-.-" evidence="7"/>
<keyword evidence="7" id="KW-0690">Ribosome biogenesis</keyword>
<comment type="similarity">
    <text evidence="1 7">Belongs to the endoribonuclease YbeY family.</text>
</comment>
<feature type="binding site" evidence="7">
    <location>
        <position position="125"/>
    </location>
    <ligand>
        <name>Zn(2+)</name>
        <dbReference type="ChEBI" id="CHEBI:29105"/>
        <note>catalytic</note>
    </ligand>
</feature>
<evidence type="ECO:0000256" key="6">
    <source>
        <dbReference type="ARBA" id="ARBA00022833"/>
    </source>
</evidence>
<evidence type="ECO:0000256" key="2">
    <source>
        <dbReference type="ARBA" id="ARBA00022722"/>
    </source>
</evidence>
<dbReference type="PANTHER" id="PTHR46986">
    <property type="entry name" value="ENDORIBONUCLEASE YBEY, CHLOROPLASTIC"/>
    <property type="match status" value="1"/>
</dbReference>
<evidence type="ECO:0000256" key="5">
    <source>
        <dbReference type="ARBA" id="ARBA00022801"/>
    </source>
</evidence>
<dbReference type="GO" id="GO:0005737">
    <property type="term" value="C:cytoplasm"/>
    <property type="evidence" value="ECO:0007669"/>
    <property type="project" value="UniProtKB-SubCell"/>
</dbReference>
<feature type="compositionally biased region" description="Low complexity" evidence="8">
    <location>
        <begin position="168"/>
        <end position="193"/>
    </location>
</feature>
<keyword evidence="4 7" id="KW-0255">Endonuclease</keyword>
<name>A0A9J7BUG6_9BACT</name>
<dbReference type="InterPro" id="IPR020549">
    <property type="entry name" value="YbeY_CS"/>
</dbReference>
<sequence length="201" mass="21794">MDPDSRPSTKSGPPSPESRKAELATRLPSVRTLNAFLREAQSAVRLKGAVSVLLTTDPAIRKLNRDFRHKNKATDVLSFPADPLPGLRPTDQPAGDLAVSIDTARTQAAGQGHPLSTEIKVLILHGLLHLAGYDHETDTGQMARRERTLRAQLNLPLGLIERTITPQKVAPPRKAAPVSRPAVARVSSPVASKSPKKRRQK</sequence>
<reference evidence="9" key="1">
    <citation type="submission" date="2021-04" db="EMBL/GenBank/DDBJ databases">
        <title>Phylogenetic analysis of Acidobacteriaceae.</title>
        <authorList>
            <person name="Qiu L."/>
            <person name="Zhang Q."/>
        </authorList>
    </citation>
    <scope>NUCLEOTIDE SEQUENCE</scope>
    <source>
        <strain evidence="9">DSM 25168</strain>
    </source>
</reference>
<keyword evidence="6 7" id="KW-0862">Zinc</keyword>
<evidence type="ECO:0000256" key="4">
    <source>
        <dbReference type="ARBA" id="ARBA00022759"/>
    </source>
</evidence>
<evidence type="ECO:0000256" key="3">
    <source>
        <dbReference type="ARBA" id="ARBA00022723"/>
    </source>
</evidence>
<dbReference type="HAMAP" id="MF_00009">
    <property type="entry name" value="Endoribonucl_YbeY"/>
    <property type="match status" value="1"/>
</dbReference>
<dbReference type="RefSeq" id="WP_260796153.1">
    <property type="nucleotide sequence ID" value="NZ_CP093313.1"/>
</dbReference>
<dbReference type="NCBIfam" id="TIGR00043">
    <property type="entry name" value="rRNA maturation RNase YbeY"/>
    <property type="match status" value="1"/>
</dbReference>
<keyword evidence="5 7" id="KW-0378">Hydrolase</keyword>
<dbReference type="PANTHER" id="PTHR46986:SF1">
    <property type="entry name" value="ENDORIBONUCLEASE YBEY, CHLOROPLASTIC"/>
    <property type="match status" value="1"/>
</dbReference>
<dbReference type="GO" id="GO:0008270">
    <property type="term" value="F:zinc ion binding"/>
    <property type="evidence" value="ECO:0007669"/>
    <property type="project" value="UniProtKB-UniRule"/>
</dbReference>
<dbReference type="PROSITE" id="PS01306">
    <property type="entry name" value="UPF0054"/>
    <property type="match status" value="1"/>
</dbReference>
<dbReference type="Proteomes" id="UP001059380">
    <property type="component" value="Chromosome"/>
</dbReference>
<dbReference type="EMBL" id="CP093313">
    <property type="protein sequence ID" value="UWZ86515.1"/>
    <property type="molecule type" value="Genomic_DNA"/>
</dbReference>
<protein>
    <recommendedName>
        <fullName evidence="7">Endoribonuclease YbeY</fullName>
        <ecNumber evidence="7">3.1.-.-</ecNumber>
    </recommendedName>
</protein>
<dbReference type="Gene3D" id="3.40.390.30">
    <property type="entry name" value="Metalloproteases ('zincins'), catalytic domain"/>
    <property type="match status" value="1"/>
</dbReference>
<keyword evidence="7" id="KW-0963">Cytoplasm</keyword>
<feature type="region of interest" description="Disordered" evidence="8">
    <location>
        <begin position="1"/>
        <end position="25"/>
    </location>
</feature>
<gene>
    <name evidence="7 9" type="primary">ybeY</name>
    <name evidence="9" type="ORF">MOP44_11345</name>
</gene>
<evidence type="ECO:0000313" key="10">
    <source>
        <dbReference type="Proteomes" id="UP001059380"/>
    </source>
</evidence>
<dbReference type="AlphaFoldDB" id="A0A9J7BUG6"/>
<dbReference type="KEGG" id="orp:MOP44_11345"/>
<dbReference type="InterPro" id="IPR023091">
    <property type="entry name" value="MetalPrtase_cat_dom_sf_prd"/>
</dbReference>
<accession>A0A9J7BUG6</accession>
<organism evidence="9 10">
    <name type="scientific">Occallatibacter riparius</name>
    <dbReference type="NCBI Taxonomy" id="1002689"/>
    <lineage>
        <taxon>Bacteria</taxon>
        <taxon>Pseudomonadati</taxon>
        <taxon>Acidobacteriota</taxon>
        <taxon>Terriglobia</taxon>
        <taxon>Terriglobales</taxon>
        <taxon>Acidobacteriaceae</taxon>
        <taxon>Occallatibacter</taxon>
    </lineage>
</organism>
<keyword evidence="10" id="KW-1185">Reference proteome</keyword>
<dbReference type="SUPFAM" id="SSF55486">
    <property type="entry name" value="Metalloproteases ('zincins'), catalytic domain"/>
    <property type="match status" value="1"/>
</dbReference>
<comment type="function">
    <text evidence="7">Single strand-specific metallo-endoribonuclease involved in late-stage 70S ribosome quality control and in maturation of the 3' terminus of the 16S rRNA.</text>
</comment>
<evidence type="ECO:0000256" key="7">
    <source>
        <dbReference type="HAMAP-Rule" id="MF_00009"/>
    </source>
</evidence>
<dbReference type="GO" id="GO:0004222">
    <property type="term" value="F:metalloendopeptidase activity"/>
    <property type="evidence" value="ECO:0007669"/>
    <property type="project" value="InterPro"/>
</dbReference>